<dbReference type="OrthoDB" id="9811249at2"/>
<evidence type="ECO:0000256" key="1">
    <source>
        <dbReference type="ARBA" id="ARBA00000086"/>
    </source>
</evidence>
<dbReference type="RefSeq" id="WP_135803596.1">
    <property type="nucleotide sequence ID" value="NZ_SRPF01000003.1"/>
</dbReference>
<dbReference type="Gene3D" id="1.10.1670.40">
    <property type="match status" value="1"/>
</dbReference>
<dbReference type="SUPFAM" id="SSF48150">
    <property type="entry name" value="DNA-glycosylase"/>
    <property type="match status" value="1"/>
</dbReference>
<protein>
    <recommendedName>
        <fullName evidence="2">DNA-3-methyladenine glycosylase II</fullName>
        <ecNumber evidence="2">3.2.2.21</ecNumber>
    </recommendedName>
</protein>
<dbReference type="AlphaFoldDB" id="A0A4Z1BP78"/>
<evidence type="ECO:0000313" key="7">
    <source>
        <dbReference type="Proteomes" id="UP000298325"/>
    </source>
</evidence>
<dbReference type="Gene3D" id="1.10.340.30">
    <property type="entry name" value="Hypothetical protein, domain 2"/>
    <property type="match status" value="1"/>
</dbReference>
<accession>A0A4Z1BP78</accession>
<dbReference type="PANTHER" id="PTHR43003">
    <property type="entry name" value="DNA-3-METHYLADENINE GLYCOSYLASE"/>
    <property type="match status" value="1"/>
</dbReference>
<dbReference type="Proteomes" id="UP000298325">
    <property type="component" value="Unassembled WGS sequence"/>
</dbReference>
<evidence type="ECO:0000313" key="6">
    <source>
        <dbReference type="EMBL" id="TGN39287.1"/>
    </source>
</evidence>
<reference evidence="6 7" key="1">
    <citation type="submission" date="2019-04" db="EMBL/GenBank/DDBJ databases">
        <authorList>
            <person name="Park S."/>
            <person name="Yoon J.-H."/>
        </authorList>
    </citation>
    <scope>NUCLEOTIDE SEQUENCE [LARGE SCALE GENOMIC DNA]</scope>
    <source>
        <strain evidence="6 7">HJM-18</strain>
    </source>
</reference>
<keyword evidence="7" id="KW-1185">Reference proteome</keyword>
<proteinExistence type="predicted"/>
<dbReference type="GO" id="GO:0032993">
    <property type="term" value="C:protein-DNA complex"/>
    <property type="evidence" value="ECO:0007669"/>
    <property type="project" value="TreeGrafter"/>
</dbReference>
<dbReference type="GO" id="GO:0005737">
    <property type="term" value="C:cytoplasm"/>
    <property type="evidence" value="ECO:0007669"/>
    <property type="project" value="TreeGrafter"/>
</dbReference>
<dbReference type="EC" id="3.2.2.21" evidence="2"/>
<evidence type="ECO:0000256" key="2">
    <source>
        <dbReference type="ARBA" id="ARBA00012000"/>
    </source>
</evidence>
<dbReference type="GO" id="GO:0008725">
    <property type="term" value="F:DNA-3-methyladenine glycosylase activity"/>
    <property type="evidence" value="ECO:0007669"/>
    <property type="project" value="TreeGrafter"/>
</dbReference>
<evidence type="ECO:0000256" key="4">
    <source>
        <dbReference type="ARBA" id="ARBA00023204"/>
    </source>
</evidence>
<feature type="domain" description="HhH-GPD" evidence="5">
    <location>
        <begin position="54"/>
        <end position="206"/>
    </location>
</feature>
<organism evidence="6 7">
    <name type="scientific">Marinobacter confluentis</name>
    <dbReference type="NCBI Taxonomy" id="1697557"/>
    <lineage>
        <taxon>Bacteria</taxon>
        <taxon>Pseudomonadati</taxon>
        <taxon>Pseudomonadota</taxon>
        <taxon>Gammaproteobacteria</taxon>
        <taxon>Pseudomonadales</taxon>
        <taxon>Marinobacteraceae</taxon>
        <taxon>Marinobacter</taxon>
    </lineage>
</organism>
<name>A0A4Z1BP78_9GAMM</name>
<gene>
    <name evidence="6" type="ORF">E5Q11_11595</name>
</gene>
<dbReference type="CDD" id="cd00056">
    <property type="entry name" value="ENDO3c"/>
    <property type="match status" value="1"/>
</dbReference>
<dbReference type="GO" id="GO:0043916">
    <property type="term" value="F:DNA-7-methylguanine glycosylase activity"/>
    <property type="evidence" value="ECO:0007669"/>
    <property type="project" value="TreeGrafter"/>
</dbReference>
<evidence type="ECO:0000259" key="5">
    <source>
        <dbReference type="SMART" id="SM00478"/>
    </source>
</evidence>
<keyword evidence="4" id="KW-0234">DNA repair</keyword>
<dbReference type="SMART" id="SM00478">
    <property type="entry name" value="ENDO3c"/>
    <property type="match status" value="1"/>
</dbReference>
<sequence>MTETPEPLTQKTLEQGAMELASRDADLADIVKRLGVPPLWPREPGFATLVHIILEQQISLKAALTMLGRLENHLGELTPSTVLNAGDDSLRGMGLTRQKSRYCLELASRVDSGELVLENLPSLPTEEGRQALLKVPGLGPWSVDVYYMTALRKPDVWPFGDLALADAMAEVKGLDSIPTRDDQARISETWAPWRAVAARLLWAHYLDARGQLTSP</sequence>
<dbReference type="InterPro" id="IPR011257">
    <property type="entry name" value="DNA_glycosylase"/>
</dbReference>
<dbReference type="GO" id="GO:0006285">
    <property type="term" value="P:base-excision repair, AP site formation"/>
    <property type="evidence" value="ECO:0007669"/>
    <property type="project" value="TreeGrafter"/>
</dbReference>
<dbReference type="EMBL" id="SRPF01000003">
    <property type="protein sequence ID" value="TGN39287.1"/>
    <property type="molecule type" value="Genomic_DNA"/>
</dbReference>
<comment type="caution">
    <text evidence="6">The sequence shown here is derived from an EMBL/GenBank/DDBJ whole genome shotgun (WGS) entry which is preliminary data.</text>
</comment>
<dbReference type="PANTHER" id="PTHR43003:SF5">
    <property type="entry name" value="DNA-3-METHYLADENINE GLYCOSYLASE"/>
    <property type="match status" value="1"/>
</dbReference>
<dbReference type="GO" id="GO:0006307">
    <property type="term" value="P:DNA alkylation repair"/>
    <property type="evidence" value="ECO:0007669"/>
    <property type="project" value="TreeGrafter"/>
</dbReference>
<comment type="catalytic activity">
    <reaction evidence="1">
        <text>Hydrolysis of alkylated DNA, releasing 3-methyladenine, 3-methylguanine, 7-methylguanine and 7-methyladenine.</text>
        <dbReference type="EC" id="3.2.2.21"/>
    </reaction>
</comment>
<keyword evidence="3" id="KW-0227">DNA damage</keyword>
<dbReference type="InterPro" id="IPR051912">
    <property type="entry name" value="Alkylbase_DNA_Glycosylase/TA"/>
</dbReference>
<evidence type="ECO:0000256" key="3">
    <source>
        <dbReference type="ARBA" id="ARBA00022763"/>
    </source>
</evidence>
<dbReference type="Pfam" id="PF00730">
    <property type="entry name" value="HhH-GPD"/>
    <property type="match status" value="1"/>
</dbReference>
<dbReference type="InterPro" id="IPR003265">
    <property type="entry name" value="HhH-GPD_domain"/>
</dbReference>
<dbReference type="GO" id="GO:0032131">
    <property type="term" value="F:alkylated DNA binding"/>
    <property type="evidence" value="ECO:0007669"/>
    <property type="project" value="TreeGrafter"/>
</dbReference>